<dbReference type="KEGG" id="api:100569748"/>
<keyword evidence="1" id="KW-1133">Transmembrane helix</keyword>
<keyword evidence="1" id="KW-0472">Membrane</keyword>
<protein>
    <submittedName>
        <fullName evidence="2">Uncharacterized protein</fullName>
    </submittedName>
</protein>
<organism evidence="2 3">
    <name type="scientific">Acyrthosiphon pisum</name>
    <name type="common">Pea aphid</name>
    <dbReference type="NCBI Taxonomy" id="7029"/>
    <lineage>
        <taxon>Eukaryota</taxon>
        <taxon>Metazoa</taxon>
        <taxon>Ecdysozoa</taxon>
        <taxon>Arthropoda</taxon>
        <taxon>Hexapoda</taxon>
        <taxon>Insecta</taxon>
        <taxon>Pterygota</taxon>
        <taxon>Neoptera</taxon>
        <taxon>Paraneoptera</taxon>
        <taxon>Hemiptera</taxon>
        <taxon>Sternorrhyncha</taxon>
        <taxon>Aphidomorpha</taxon>
        <taxon>Aphidoidea</taxon>
        <taxon>Aphididae</taxon>
        <taxon>Macrosiphini</taxon>
        <taxon>Acyrthosiphon</taxon>
    </lineage>
</organism>
<proteinExistence type="predicted"/>
<reference evidence="2" key="2">
    <citation type="submission" date="2022-06" db="UniProtKB">
        <authorList>
            <consortium name="EnsemblMetazoa"/>
        </authorList>
    </citation>
    <scope>IDENTIFICATION</scope>
</reference>
<dbReference type="OrthoDB" id="6606638at2759"/>
<evidence type="ECO:0000313" key="2">
    <source>
        <dbReference type="EnsemblMetazoa" id="XP_003241255.2"/>
    </source>
</evidence>
<feature type="transmembrane region" description="Helical" evidence="1">
    <location>
        <begin position="79"/>
        <end position="99"/>
    </location>
</feature>
<reference evidence="3" key="1">
    <citation type="submission" date="2010-06" db="EMBL/GenBank/DDBJ databases">
        <authorList>
            <person name="Jiang H."/>
            <person name="Abraham K."/>
            <person name="Ali S."/>
            <person name="Alsbrooks S.L."/>
            <person name="Anim B.N."/>
            <person name="Anosike U.S."/>
            <person name="Attaway T."/>
            <person name="Bandaranaike D.P."/>
            <person name="Battles P.K."/>
            <person name="Bell S.N."/>
            <person name="Bell A.V."/>
            <person name="Beltran B."/>
            <person name="Bickham C."/>
            <person name="Bustamante Y."/>
            <person name="Caleb T."/>
            <person name="Canada A."/>
            <person name="Cardenas V."/>
            <person name="Carter K."/>
            <person name="Chacko J."/>
            <person name="Chandrabose M.N."/>
            <person name="Chavez D."/>
            <person name="Chavez A."/>
            <person name="Chen L."/>
            <person name="Chu H.-S."/>
            <person name="Claassen K.J."/>
            <person name="Cockrell R."/>
            <person name="Collins M."/>
            <person name="Cooper J.A."/>
            <person name="Cree A."/>
            <person name="Curry S.M."/>
            <person name="Da Y."/>
            <person name="Dao M.D."/>
            <person name="Das B."/>
            <person name="Davila M.-L."/>
            <person name="Davy-Carroll L."/>
            <person name="Denson S."/>
            <person name="Dinh H."/>
            <person name="Ebong V.E."/>
            <person name="Edwards J.R."/>
            <person name="Egan A."/>
            <person name="El-Daye J."/>
            <person name="Escobedo L."/>
            <person name="Fernandez S."/>
            <person name="Fernando P.R."/>
            <person name="Flagg N."/>
            <person name="Forbes L.D."/>
            <person name="Fowler R.G."/>
            <person name="Fu Q."/>
            <person name="Gabisi R.A."/>
            <person name="Ganer J."/>
            <person name="Garbino Pronczuk A."/>
            <person name="Garcia R.M."/>
            <person name="Garner T."/>
            <person name="Garrett T.E."/>
            <person name="Gonzalez D.A."/>
            <person name="Hamid H."/>
            <person name="Hawkins E.S."/>
            <person name="Hirani K."/>
            <person name="Hogues M.E."/>
            <person name="Hollins B."/>
            <person name="Hsiao C.-H."/>
            <person name="Jabil R."/>
            <person name="James M.L."/>
            <person name="Jhangiani S.N."/>
            <person name="Johnson B."/>
            <person name="Johnson Q."/>
            <person name="Joshi V."/>
            <person name="Kalu J.B."/>
            <person name="Kam C."/>
            <person name="Kashfia A."/>
            <person name="Keebler J."/>
            <person name="Kisamo H."/>
            <person name="Kovar C.L."/>
            <person name="Lago L.A."/>
            <person name="Lai C.-Y."/>
            <person name="Laidlaw J."/>
            <person name="Lara F."/>
            <person name="Le T.-K."/>
            <person name="Lee S.L."/>
            <person name="Legall F.H."/>
            <person name="Lemon S.J."/>
            <person name="Lewis L.R."/>
            <person name="Li B."/>
            <person name="Liu Y."/>
            <person name="Liu Y.-S."/>
            <person name="Lopez J."/>
            <person name="Lozado R.J."/>
            <person name="Lu J."/>
            <person name="Madu R.C."/>
            <person name="Maheshwari M."/>
            <person name="Maheshwari R."/>
            <person name="Malloy K."/>
            <person name="Martinez E."/>
            <person name="Mathew T."/>
            <person name="Mercado I.C."/>
            <person name="Mercado C."/>
            <person name="Meyer B."/>
            <person name="Montgomery K."/>
            <person name="Morgan M.B."/>
            <person name="Munidasa M."/>
            <person name="Nazareth L.V."/>
            <person name="Nelson J."/>
            <person name="Ng B.M."/>
            <person name="Nguyen N.B."/>
            <person name="Nguyen P.Q."/>
            <person name="Nguyen T."/>
            <person name="Obregon M."/>
            <person name="Okwuonu G.O."/>
            <person name="Onwere C.G."/>
            <person name="Orozco G."/>
            <person name="Parra A."/>
            <person name="Patel S."/>
            <person name="Patil S."/>
            <person name="Perez A."/>
            <person name="Perez Y."/>
            <person name="Pham C."/>
            <person name="Primus E.L."/>
            <person name="Pu L.-L."/>
            <person name="Puazo M."/>
            <person name="Qin X."/>
            <person name="Quiroz J.B."/>
            <person name="Reese J."/>
            <person name="Richards S."/>
            <person name="Rives C.M."/>
            <person name="Robberts R."/>
            <person name="Ruiz S.J."/>
            <person name="Ruiz M.J."/>
            <person name="Santibanez J."/>
            <person name="Schneider B.W."/>
            <person name="Sisson I."/>
            <person name="Smith M."/>
            <person name="Sodergren E."/>
            <person name="Song X.-Z."/>
            <person name="Song B.B."/>
            <person name="Summersgill H."/>
            <person name="Thelus R."/>
            <person name="Thornton R.D."/>
            <person name="Trejos Z.Y."/>
            <person name="Usmani K."/>
            <person name="Vattathil S."/>
            <person name="Villasana D."/>
            <person name="Walker D.L."/>
            <person name="Wang S."/>
            <person name="Wang K."/>
            <person name="White C.S."/>
            <person name="Williams A.C."/>
            <person name="Williamson J."/>
            <person name="Wilson K."/>
            <person name="Woghiren I.O."/>
            <person name="Woodworth J.R."/>
            <person name="Worley K.C."/>
            <person name="Wright R.A."/>
            <person name="Wu W."/>
            <person name="Young L."/>
            <person name="Zhang L."/>
            <person name="Zhang J."/>
            <person name="Zhu Y."/>
            <person name="Muzny D.M."/>
            <person name="Weinstock G."/>
            <person name="Gibbs R.A."/>
        </authorList>
    </citation>
    <scope>NUCLEOTIDE SEQUENCE [LARGE SCALE GENOMIC DNA]</scope>
    <source>
        <strain evidence="3">LSR1</strain>
    </source>
</reference>
<name>A0A8R2A998_ACYPI</name>
<evidence type="ECO:0000313" key="3">
    <source>
        <dbReference type="Proteomes" id="UP000007819"/>
    </source>
</evidence>
<dbReference type="RefSeq" id="XP_003241255.2">
    <property type="nucleotide sequence ID" value="XM_003241207.4"/>
</dbReference>
<sequence length="152" mass="17355">MRPDSRLKLKAECFAINRLQLLEYEYHTALDDLKKDQISFSILSDVCLPVSLLILVVVWGYQLNAMTIDTDSGDNHTMLLVYGIGLIVVSGTACVYIAIRMAVMRPEVEVTTFLQGEMRPLHSEQKRSQCFYYQTIPEIHRTGKKPTNIFIV</sequence>
<feature type="transmembrane region" description="Helical" evidence="1">
    <location>
        <begin position="40"/>
        <end position="59"/>
    </location>
</feature>
<keyword evidence="1" id="KW-0812">Transmembrane</keyword>
<evidence type="ECO:0000256" key="1">
    <source>
        <dbReference type="SAM" id="Phobius"/>
    </source>
</evidence>
<dbReference type="AlphaFoldDB" id="A0A8R2A998"/>
<dbReference type="EnsemblMetazoa" id="XM_003241207.4">
    <property type="protein sequence ID" value="XP_003241255.2"/>
    <property type="gene ID" value="LOC100569748"/>
</dbReference>
<dbReference type="GeneID" id="100569748"/>
<accession>A0A8R2A998</accession>
<keyword evidence="3" id="KW-1185">Reference proteome</keyword>
<dbReference type="Proteomes" id="UP000007819">
    <property type="component" value="Chromosome A3"/>
</dbReference>